<dbReference type="RefSeq" id="WP_267909753.1">
    <property type="nucleotide sequence ID" value="NZ_CAJHCS010000071.1"/>
</dbReference>
<accession>A0ABU9QTS8</accession>
<protein>
    <submittedName>
        <fullName evidence="1">Uncharacterized protein</fullName>
    </submittedName>
</protein>
<organism evidence="1 2">
    <name type="scientific">Paraburkholderia sabiae</name>
    <dbReference type="NCBI Taxonomy" id="273251"/>
    <lineage>
        <taxon>Bacteria</taxon>
        <taxon>Pseudomonadati</taxon>
        <taxon>Pseudomonadota</taxon>
        <taxon>Betaproteobacteria</taxon>
        <taxon>Burkholderiales</taxon>
        <taxon>Burkholderiaceae</taxon>
        <taxon>Paraburkholderia</taxon>
    </lineage>
</organism>
<proteinExistence type="predicted"/>
<name>A0ABU9QTS8_9BURK</name>
<reference evidence="1 2" key="1">
    <citation type="submission" date="2024-01" db="EMBL/GenBank/DDBJ databases">
        <title>The diversity of rhizobia nodulating Mimosa spp. in eleven states of Brazil covering several biomes is determined by host plant, location, and edaphic factors.</title>
        <authorList>
            <person name="Rouws L."/>
            <person name="Barauna A."/>
            <person name="Beukes C."/>
            <person name="De Faria S.M."/>
            <person name="Gross E."/>
            <person name="Dos Reis Junior F.B."/>
            <person name="Simon M."/>
            <person name="Maluk M."/>
            <person name="Odee D.W."/>
            <person name="Kenicer G."/>
            <person name="Young J.P.W."/>
            <person name="Reis V.M."/>
            <person name="Zilli J."/>
            <person name="James E.K."/>
        </authorList>
    </citation>
    <scope>NUCLEOTIDE SEQUENCE [LARGE SCALE GENOMIC DNA]</scope>
    <source>
        <strain evidence="1 2">JPY77</strain>
    </source>
</reference>
<evidence type="ECO:0000313" key="2">
    <source>
        <dbReference type="Proteomes" id="UP001494588"/>
    </source>
</evidence>
<keyword evidence="2" id="KW-1185">Reference proteome</keyword>
<sequence>MAQEIARRLSVHLGDLPESGQDMLNQRGESFEVALARQLVSPE</sequence>
<gene>
    <name evidence="1" type="ORF">V4C55_43155</name>
</gene>
<comment type="caution">
    <text evidence="1">The sequence shown here is derived from an EMBL/GenBank/DDBJ whole genome shotgun (WGS) entry which is preliminary data.</text>
</comment>
<dbReference type="EMBL" id="JAZHGC010000094">
    <property type="protein sequence ID" value="MEM5292450.1"/>
    <property type="molecule type" value="Genomic_DNA"/>
</dbReference>
<dbReference type="Proteomes" id="UP001494588">
    <property type="component" value="Unassembled WGS sequence"/>
</dbReference>
<evidence type="ECO:0000313" key="1">
    <source>
        <dbReference type="EMBL" id="MEM5292450.1"/>
    </source>
</evidence>